<dbReference type="GO" id="GO:0009909">
    <property type="term" value="P:regulation of flower development"/>
    <property type="evidence" value="ECO:0007669"/>
    <property type="project" value="UniProtKB-ARBA"/>
</dbReference>
<evidence type="ECO:0000256" key="4">
    <source>
        <dbReference type="ARBA" id="ARBA00023125"/>
    </source>
</evidence>
<feature type="region of interest" description="Disordered" evidence="8">
    <location>
        <begin position="43"/>
        <end position="81"/>
    </location>
</feature>
<sequence length="413" mass="44531">MEAYCSTLVKDELINGGGGGSAGGMRYCEAAPRVSPPVAIKSVKRRKREPPAVSGMTTVSGGGKDGDKSAGNAAAKRSSRFRGVSRHRWTGRFEAHLWDKGTWNPTQKKKGKQVYLGAYNEEEAAARAYDLAALKYWGPTTYTNFPVVDYEKELKVMQGVSREEYLASIRRKSNGFSRGVSKYRGVARHHHNGRWEARIGRVFGNKYLYLGTYSTQEEAARAYDIAAIEYRGINAVTNFDLSSYIRWLKPNSTINTNTPAAELAILGGGGTPAALITPPPTMHVPRLLPPLVKGRGSSIADDVSAGSCVFGGPSPSPSPTTTALSLLLRSSVFQELVAQQQPPSTVDDDDDIGGHAAVSDAAQRAAEENEESFGEVLYGAGEGEAATAFSCSMYELGLDDNFARIEESLWGCL</sequence>
<dbReference type="Gramene" id="KQK19882">
    <property type="protein sequence ID" value="KQK19882"/>
    <property type="gene ID" value="BRADI_1g51045v3"/>
</dbReference>
<dbReference type="PROSITE" id="PS51032">
    <property type="entry name" value="AP2_ERF"/>
    <property type="match status" value="2"/>
</dbReference>
<feature type="domain" description="AP2/ERF" evidence="9">
    <location>
        <begin position="80"/>
        <end position="146"/>
    </location>
</feature>
<gene>
    <name evidence="11" type="primary">LOC100821774</name>
    <name evidence="10" type="ORF">BRADI_1g51045v3</name>
</gene>
<comment type="subcellular location">
    <subcellularLocation>
        <location evidence="1">Nucleus</location>
    </subcellularLocation>
</comment>
<evidence type="ECO:0000256" key="5">
    <source>
        <dbReference type="ARBA" id="ARBA00023163"/>
    </source>
</evidence>
<evidence type="ECO:0000313" key="11">
    <source>
        <dbReference type="EnsemblPlants" id="KQK19882"/>
    </source>
</evidence>
<keyword evidence="5" id="KW-0804">Transcription</keyword>
<dbReference type="OrthoDB" id="207175at2759"/>
<dbReference type="Proteomes" id="UP000008810">
    <property type="component" value="Chromosome 1"/>
</dbReference>
<evidence type="ECO:0000256" key="1">
    <source>
        <dbReference type="ARBA" id="ARBA00004123"/>
    </source>
</evidence>
<keyword evidence="6" id="KW-0539">Nucleus</keyword>
<proteinExistence type="inferred from homology"/>
<evidence type="ECO:0000256" key="3">
    <source>
        <dbReference type="ARBA" id="ARBA00023015"/>
    </source>
</evidence>
<dbReference type="PANTHER" id="PTHR32467:SF81">
    <property type="entry name" value="OS06G0145700 PROTEIN"/>
    <property type="match status" value="1"/>
</dbReference>
<evidence type="ECO:0000256" key="7">
    <source>
        <dbReference type="ARBA" id="ARBA00037973"/>
    </source>
</evidence>
<dbReference type="GO" id="GO:0003700">
    <property type="term" value="F:DNA-binding transcription factor activity"/>
    <property type="evidence" value="ECO:0007669"/>
    <property type="project" value="InterPro"/>
</dbReference>
<keyword evidence="12" id="KW-1185">Reference proteome</keyword>
<evidence type="ECO:0000313" key="10">
    <source>
        <dbReference type="EMBL" id="KQK19882.1"/>
    </source>
</evidence>
<dbReference type="GeneID" id="100821774"/>
<dbReference type="EMBL" id="CM000880">
    <property type="protein sequence ID" value="KQK19882.1"/>
    <property type="molecule type" value="Genomic_DNA"/>
</dbReference>
<name>A0A0Q3S3T5_BRADI</name>
<dbReference type="AlphaFoldDB" id="A0A0Q3S3T5"/>
<reference evidence="10 11" key="1">
    <citation type="journal article" date="2010" name="Nature">
        <title>Genome sequencing and analysis of the model grass Brachypodium distachyon.</title>
        <authorList>
            <consortium name="International Brachypodium Initiative"/>
        </authorList>
    </citation>
    <scope>NUCLEOTIDE SEQUENCE [LARGE SCALE GENOMIC DNA]</scope>
    <source>
        <strain evidence="10">Bd21</strain>
        <strain evidence="11">cv. Bd21</strain>
    </source>
</reference>
<evidence type="ECO:0000256" key="6">
    <source>
        <dbReference type="ARBA" id="ARBA00023242"/>
    </source>
</evidence>
<dbReference type="EnsemblPlants" id="KQK19882">
    <property type="protein sequence ID" value="KQK19882"/>
    <property type="gene ID" value="BRADI_1g51045v3"/>
</dbReference>
<dbReference type="InterPro" id="IPR001471">
    <property type="entry name" value="AP2/ERF_dom"/>
</dbReference>
<dbReference type="FunFam" id="3.30.730.10:FF:000004">
    <property type="entry name" value="AP2-like ethylene-responsive transcription factor"/>
    <property type="match status" value="1"/>
</dbReference>
<dbReference type="STRING" id="15368.A0A0Q3S3T5"/>
<dbReference type="CDD" id="cd00018">
    <property type="entry name" value="AP2"/>
    <property type="match status" value="1"/>
</dbReference>
<evidence type="ECO:0000256" key="8">
    <source>
        <dbReference type="SAM" id="MobiDB-lite"/>
    </source>
</evidence>
<evidence type="ECO:0000256" key="2">
    <source>
        <dbReference type="ARBA" id="ARBA00022737"/>
    </source>
</evidence>
<reference evidence="11" key="3">
    <citation type="submission" date="2018-08" db="UniProtKB">
        <authorList>
            <consortium name="EnsemblPlants"/>
        </authorList>
    </citation>
    <scope>IDENTIFICATION</scope>
    <source>
        <strain evidence="11">cv. Bd21</strain>
    </source>
</reference>
<dbReference type="InterPro" id="IPR016177">
    <property type="entry name" value="DNA-bd_dom_sf"/>
</dbReference>
<dbReference type="RefSeq" id="XP_024313164.1">
    <property type="nucleotide sequence ID" value="XM_024457396.1"/>
</dbReference>
<organism evidence="10">
    <name type="scientific">Brachypodium distachyon</name>
    <name type="common">Purple false brome</name>
    <name type="synonym">Trachynia distachya</name>
    <dbReference type="NCBI Taxonomy" id="15368"/>
    <lineage>
        <taxon>Eukaryota</taxon>
        <taxon>Viridiplantae</taxon>
        <taxon>Streptophyta</taxon>
        <taxon>Embryophyta</taxon>
        <taxon>Tracheophyta</taxon>
        <taxon>Spermatophyta</taxon>
        <taxon>Magnoliopsida</taxon>
        <taxon>Liliopsida</taxon>
        <taxon>Poales</taxon>
        <taxon>Poaceae</taxon>
        <taxon>BOP clade</taxon>
        <taxon>Pooideae</taxon>
        <taxon>Stipodae</taxon>
        <taxon>Brachypodieae</taxon>
        <taxon>Brachypodium</taxon>
    </lineage>
</organism>
<dbReference type="GO" id="GO:0003677">
    <property type="term" value="F:DNA binding"/>
    <property type="evidence" value="ECO:0007669"/>
    <property type="project" value="UniProtKB-KW"/>
</dbReference>
<comment type="similarity">
    <text evidence="7">Belongs to the AP2/ERF transcription factor family. AP2 subfamily.</text>
</comment>
<dbReference type="SUPFAM" id="SSF54171">
    <property type="entry name" value="DNA-binding domain"/>
    <property type="match status" value="2"/>
</dbReference>
<dbReference type="PANTHER" id="PTHR32467">
    <property type="entry name" value="AP2-LIKE ETHYLENE-RESPONSIVE TRANSCRIPTION FACTOR"/>
    <property type="match status" value="1"/>
</dbReference>
<keyword evidence="4" id="KW-0238">DNA-binding</keyword>
<dbReference type="Gene3D" id="3.30.730.10">
    <property type="entry name" value="AP2/ERF domain"/>
    <property type="match status" value="2"/>
</dbReference>
<dbReference type="FunFam" id="3.30.730.10:FF:000002">
    <property type="entry name" value="AP2-like ethylene-responsive transcription factor"/>
    <property type="match status" value="1"/>
</dbReference>
<keyword evidence="2" id="KW-0677">Repeat</keyword>
<dbReference type="GO" id="GO:0005634">
    <property type="term" value="C:nucleus"/>
    <property type="evidence" value="ECO:0007669"/>
    <property type="project" value="UniProtKB-SubCell"/>
</dbReference>
<dbReference type="InterPro" id="IPR036955">
    <property type="entry name" value="AP2/ERF_dom_sf"/>
</dbReference>
<dbReference type="SMART" id="SM00380">
    <property type="entry name" value="AP2"/>
    <property type="match status" value="2"/>
</dbReference>
<keyword evidence="3" id="KW-0805">Transcription regulation</keyword>
<dbReference type="PRINTS" id="PR00367">
    <property type="entry name" value="ETHRSPELEMNT"/>
</dbReference>
<evidence type="ECO:0000313" key="12">
    <source>
        <dbReference type="Proteomes" id="UP000008810"/>
    </source>
</evidence>
<accession>A0A0Q3S3T5</accession>
<dbReference type="Pfam" id="PF00847">
    <property type="entry name" value="AP2"/>
    <property type="match status" value="2"/>
</dbReference>
<feature type="domain" description="AP2/ERF" evidence="9">
    <location>
        <begin position="182"/>
        <end position="240"/>
    </location>
</feature>
<evidence type="ECO:0000259" key="9">
    <source>
        <dbReference type="PROSITE" id="PS51032"/>
    </source>
</evidence>
<protein>
    <recommendedName>
        <fullName evidence="9">AP2/ERF domain-containing protein</fullName>
    </recommendedName>
</protein>
<reference evidence="10" key="2">
    <citation type="submission" date="2017-06" db="EMBL/GenBank/DDBJ databases">
        <title>WGS assembly of Brachypodium distachyon.</title>
        <authorList>
            <consortium name="The International Brachypodium Initiative"/>
            <person name="Lucas S."/>
            <person name="Harmon-Smith M."/>
            <person name="Lail K."/>
            <person name="Tice H."/>
            <person name="Grimwood J."/>
            <person name="Bruce D."/>
            <person name="Barry K."/>
            <person name="Shu S."/>
            <person name="Lindquist E."/>
            <person name="Wang M."/>
            <person name="Pitluck S."/>
            <person name="Vogel J.P."/>
            <person name="Garvin D.F."/>
            <person name="Mockler T.C."/>
            <person name="Schmutz J."/>
            <person name="Rokhsar D."/>
            <person name="Bevan M.W."/>
        </authorList>
    </citation>
    <scope>NUCLEOTIDE SEQUENCE</scope>
    <source>
        <strain evidence="10">Bd21</strain>
    </source>
</reference>